<keyword evidence="1" id="KW-0732">Signal</keyword>
<evidence type="ECO:0000313" key="2">
    <source>
        <dbReference type="EMBL" id="GJT41059.1"/>
    </source>
</evidence>
<name>A0ABQ5DPT4_9ASTR</name>
<dbReference type="Proteomes" id="UP001151760">
    <property type="component" value="Unassembled WGS sequence"/>
</dbReference>
<evidence type="ECO:0000256" key="1">
    <source>
        <dbReference type="SAM" id="SignalP"/>
    </source>
</evidence>
<organism evidence="2 3">
    <name type="scientific">Tanacetum coccineum</name>
    <dbReference type="NCBI Taxonomy" id="301880"/>
    <lineage>
        <taxon>Eukaryota</taxon>
        <taxon>Viridiplantae</taxon>
        <taxon>Streptophyta</taxon>
        <taxon>Embryophyta</taxon>
        <taxon>Tracheophyta</taxon>
        <taxon>Spermatophyta</taxon>
        <taxon>Magnoliopsida</taxon>
        <taxon>eudicotyledons</taxon>
        <taxon>Gunneridae</taxon>
        <taxon>Pentapetalae</taxon>
        <taxon>asterids</taxon>
        <taxon>campanulids</taxon>
        <taxon>Asterales</taxon>
        <taxon>Asteraceae</taxon>
        <taxon>Asteroideae</taxon>
        <taxon>Anthemideae</taxon>
        <taxon>Anthemidinae</taxon>
        <taxon>Tanacetum</taxon>
    </lineage>
</organism>
<comment type="caution">
    <text evidence="2">The sequence shown here is derived from an EMBL/GenBank/DDBJ whole genome shotgun (WGS) entry which is preliminary data.</text>
</comment>
<accession>A0ABQ5DPT4</accession>
<reference evidence="2" key="1">
    <citation type="journal article" date="2022" name="Int. J. Mol. Sci.">
        <title>Draft Genome of Tanacetum Coccineum: Genomic Comparison of Closely Related Tanacetum-Family Plants.</title>
        <authorList>
            <person name="Yamashiro T."/>
            <person name="Shiraishi A."/>
            <person name="Nakayama K."/>
            <person name="Satake H."/>
        </authorList>
    </citation>
    <scope>NUCLEOTIDE SEQUENCE</scope>
</reference>
<feature type="chain" id="PRO_5045396987" evidence="1">
    <location>
        <begin position="31"/>
        <end position="181"/>
    </location>
</feature>
<proteinExistence type="predicted"/>
<sequence length="181" mass="20880">MCGVARGGLMRWKVMRCIVGVWHWLPLVEGDWCGGVSSAASKVKEIVRFMMDDPNITMEEYIKLQANKAQRRVRAFNWETASYVPFGIPFNPKRLYKDGAYTRRLRRPRSLVSRLMTRHLTTCACLGEEVRIFLLELIFTFPCKLRAPPRALQQNEDCLPLGFPNGDDKGSSIYNFFKLDL</sequence>
<keyword evidence="3" id="KW-1185">Reference proteome</keyword>
<feature type="signal peptide" evidence="1">
    <location>
        <begin position="1"/>
        <end position="30"/>
    </location>
</feature>
<gene>
    <name evidence="2" type="ORF">Tco_0940924</name>
</gene>
<dbReference type="EMBL" id="BQNB010015528">
    <property type="protein sequence ID" value="GJT41059.1"/>
    <property type="molecule type" value="Genomic_DNA"/>
</dbReference>
<evidence type="ECO:0000313" key="3">
    <source>
        <dbReference type="Proteomes" id="UP001151760"/>
    </source>
</evidence>
<protein>
    <submittedName>
        <fullName evidence="2">Uncharacterized protein</fullName>
    </submittedName>
</protein>
<reference evidence="2" key="2">
    <citation type="submission" date="2022-01" db="EMBL/GenBank/DDBJ databases">
        <authorList>
            <person name="Yamashiro T."/>
            <person name="Shiraishi A."/>
            <person name="Satake H."/>
            <person name="Nakayama K."/>
        </authorList>
    </citation>
    <scope>NUCLEOTIDE SEQUENCE</scope>
</reference>